<dbReference type="CDD" id="cd15482">
    <property type="entry name" value="Sialidase_non-viral"/>
    <property type="match status" value="1"/>
</dbReference>
<evidence type="ECO:0000313" key="2">
    <source>
        <dbReference type="EMBL" id="TNM53527.1"/>
    </source>
</evidence>
<dbReference type="Gene3D" id="2.120.10.10">
    <property type="match status" value="1"/>
</dbReference>
<name>A0A5C4WZ42_9MICO</name>
<comment type="caution">
    <text evidence="2">The sequence shown here is derived from an EMBL/GenBank/DDBJ whole genome shotgun (WGS) entry which is preliminary data.</text>
</comment>
<gene>
    <name evidence="2" type="ORF">FHQ09_14130</name>
</gene>
<evidence type="ECO:0000313" key="3">
    <source>
        <dbReference type="Proteomes" id="UP000314223"/>
    </source>
</evidence>
<accession>A0A5C4WZ42</accession>
<dbReference type="InterPro" id="IPR036278">
    <property type="entry name" value="Sialidase_sf"/>
</dbReference>
<dbReference type="SUPFAM" id="SSF50939">
    <property type="entry name" value="Sialidases"/>
    <property type="match status" value="1"/>
</dbReference>
<organism evidence="2 3">
    <name type="scientific">Brevibacterium sediminis</name>
    <dbReference type="NCBI Taxonomy" id="1857024"/>
    <lineage>
        <taxon>Bacteria</taxon>
        <taxon>Bacillati</taxon>
        <taxon>Actinomycetota</taxon>
        <taxon>Actinomycetes</taxon>
        <taxon>Micrococcales</taxon>
        <taxon>Brevibacteriaceae</taxon>
        <taxon>Brevibacterium</taxon>
    </lineage>
</organism>
<proteinExistence type="predicted"/>
<dbReference type="EMBL" id="VDMQ01000009">
    <property type="protein sequence ID" value="TNM53527.1"/>
    <property type="molecule type" value="Genomic_DNA"/>
</dbReference>
<dbReference type="Pfam" id="PF13088">
    <property type="entry name" value="BNR_2"/>
    <property type="match status" value="1"/>
</dbReference>
<dbReference type="AlphaFoldDB" id="A0A5C4WZ42"/>
<reference evidence="2 3" key="1">
    <citation type="submission" date="2019-06" db="EMBL/GenBank/DDBJ databases">
        <authorList>
            <person name="Mardanova A.M."/>
            <person name="Pudova D.S."/>
            <person name="Shagimardanova E.I."/>
            <person name="Gogoleva N.E."/>
            <person name="Lutfullin M.T."/>
            <person name="Hadieva G.F."/>
            <person name="Sharipova M.R."/>
        </authorList>
    </citation>
    <scope>NUCLEOTIDE SEQUENCE [LARGE SCALE GENOMIC DNA]</scope>
    <source>
        <strain evidence="2 3">MG-1</strain>
    </source>
</reference>
<dbReference type="PANTHER" id="PTHR43752">
    <property type="entry name" value="BNR/ASP-BOX REPEAT FAMILY PROTEIN"/>
    <property type="match status" value="1"/>
</dbReference>
<dbReference type="Proteomes" id="UP000314223">
    <property type="component" value="Unassembled WGS sequence"/>
</dbReference>
<evidence type="ECO:0000259" key="1">
    <source>
        <dbReference type="Pfam" id="PF13088"/>
    </source>
</evidence>
<sequence length="394" mass="43687">MEETPMTLLSQPALERVPAPSADGRLRFFEDDGSAAAVIPTDRRSNHAPSILSLPGGGLLAAWFGGSDEGNKDIDILVSRFDVDTGRWTASAAVNHDEIRSDQNPGLFAAPDGTIWRVYTSQLSRQSGVPETFNLQHTSVVKVIRSTDDGVSWSEPETLFDREGTFCRQPIQVLEDGTWVHTQWLCLDDDSKNGSDRPVVQISTDQGSIWRQVEFPEAAGRVHPNVVELEPGRLVSLFRSRFADWVYLSRSDDGGETWSVPEATEVPNNNAGISAFRLPSGMLALVSNEHQVATEPGEVVWPYERMRIVIAVSNDEGRTWPVRRVIEPGDGFSGDGNLRSNRRQEYPHGIVDADGLIHVVYAFSSRRAIRHVVFDEAWISGVEDQVHTDCKLWG</sequence>
<feature type="domain" description="Sialidase" evidence="1">
    <location>
        <begin position="58"/>
        <end position="359"/>
    </location>
</feature>
<protein>
    <submittedName>
        <fullName evidence="2">Exo-alpha-sialidase</fullName>
    </submittedName>
</protein>
<dbReference type="InterPro" id="IPR011040">
    <property type="entry name" value="Sialidase"/>
</dbReference>
<dbReference type="PANTHER" id="PTHR43752:SF2">
    <property type="entry name" value="BNR_ASP-BOX REPEAT FAMILY PROTEIN"/>
    <property type="match status" value="1"/>
</dbReference>